<evidence type="ECO:0000313" key="2">
    <source>
        <dbReference type="EMBL" id="SDL55423.1"/>
    </source>
</evidence>
<gene>
    <name evidence="2" type="ORF">SAMN05216186_12381</name>
</gene>
<keyword evidence="1" id="KW-0812">Transmembrane</keyword>
<accession>A0A1G9L0Y2</accession>
<sequence>MSLQSFLCAGSALLLLLASVLIANRAVIHNPIGVFILFVCGLFLSLGFVLFGGQRLDEPPATPEEPRPDSPYP</sequence>
<dbReference type="Proteomes" id="UP000198706">
    <property type="component" value="Unassembled WGS sequence"/>
</dbReference>
<protein>
    <submittedName>
        <fullName evidence="2">Uncharacterized protein</fullName>
    </submittedName>
</protein>
<keyword evidence="1" id="KW-1133">Transmembrane helix</keyword>
<dbReference type="RefSeq" id="WP_084339136.1">
    <property type="nucleotide sequence ID" value="NZ_FNFD01000023.1"/>
</dbReference>
<keyword evidence="1" id="KW-0472">Membrane</keyword>
<keyword evidence="3" id="KW-1185">Reference proteome</keyword>
<reference evidence="2 3" key="1">
    <citation type="submission" date="2016-10" db="EMBL/GenBank/DDBJ databases">
        <authorList>
            <person name="de Groot N.N."/>
        </authorList>
    </citation>
    <scope>NUCLEOTIDE SEQUENCE [LARGE SCALE GENOMIC DNA]</scope>
    <source>
        <strain evidence="2 3">JCM 21544</strain>
    </source>
</reference>
<dbReference type="EMBL" id="FNFD01000023">
    <property type="protein sequence ID" value="SDL55423.1"/>
    <property type="molecule type" value="Genomic_DNA"/>
</dbReference>
<dbReference type="AlphaFoldDB" id="A0A1G9L0Y2"/>
<name>A0A1G9L0Y2_9PSED</name>
<organism evidence="2 3">
    <name type="scientific">Pseudomonas indica</name>
    <dbReference type="NCBI Taxonomy" id="137658"/>
    <lineage>
        <taxon>Bacteria</taxon>
        <taxon>Pseudomonadati</taxon>
        <taxon>Pseudomonadota</taxon>
        <taxon>Gammaproteobacteria</taxon>
        <taxon>Pseudomonadales</taxon>
        <taxon>Pseudomonadaceae</taxon>
        <taxon>Pseudomonas</taxon>
    </lineage>
</organism>
<evidence type="ECO:0000256" key="1">
    <source>
        <dbReference type="SAM" id="Phobius"/>
    </source>
</evidence>
<feature type="transmembrane region" description="Helical" evidence="1">
    <location>
        <begin position="32"/>
        <end position="51"/>
    </location>
</feature>
<evidence type="ECO:0000313" key="3">
    <source>
        <dbReference type="Proteomes" id="UP000198706"/>
    </source>
</evidence>
<proteinExistence type="predicted"/>